<dbReference type="Pfam" id="PF20097">
    <property type="entry name" value="DUF6487"/>
    <property type="match status" value="1"/>
</dbReference>
<dbReference type="HOGENOM" id="CLU_179137_0_0_9"/>
<feature type="domain" description="DUF6487" evidence="1">
    <location>
        <begin position="3"/>
        <end position="74"/>
    </location>
</feature>
<dbReference type="GeneID" id="78229964"/>
<dbReference type="OrthoDB" id="384892at2"/>
<reference evidence="2 3" key="1">
    <citation type="submission" date="2010-12" db="EMBL/GenBank/DDBJ databases">
        <title>The Genome Sequence of Coprobacillus sp. strain 29_1.</title>
        <authorList>
            <consortium name="The Broad Institute Genome Sequencing Platform"/>
            <person name="Earl A."/>
            <person name="Ward D."/>
            <person name="Feldgarden M."/>
            <person name="Gevers D."/>
            <person name="Daigneault M."/>
            <person name="Sibley C.D."/>
            <person name="White A."/>
            <person name="Strauss J."/>
            <person name="Allen-Vercoe E."/>
            <person name="Young S.K."/>
            <person name="Zeng Q."/>
            <person name="Gargeya S."/>
            <person name="Fitzgerald M."/>
            <person name="Haas B."/>
            <person name="Abouelleil A."/>
            <person name="Alvarado L."/>
            <person name="Arachchi H.M."/>
            <person name="Berlin A."/>
            <person name="Brown A."/>
            <person name="Chapman S.B."/>
            <person name="Chen Z."/>
            <person name="Dunbar C."/>
            <person name="Freedman E."/>
            <person name="Gearin G."/>
            <person name="Gellesch M."/>
            <person name="Goldberg J."/>
            <person name="Griggs A."/>
            <person name="Gujja S."/>
            <person name="Heilman E."/>
            <person name="Heiman D."/>
            <person name="Howarth C."/>
            <person name="Larson L."/>
            <person name="Lui A."/>
            <person name="MacDonald P.J.P."/>
            <person name="Mehta T."/>
            <person name="Montmayeur A."/>
            <person name="Murphy C."/>
            <person name="Neiman D."/>
            <person name="Pearson M."/>
            <person name="Priest M."/>
            <person name="Roberts A."/>
            <person name="Saif S."/>
            <person name="Shea T."/>
            <person name="Shenoy N."/>
            <person name="Sisk P."/>
            <person name="Stolte C."/>
            <person name="Sykes S."/>
            <person name="White J."/>
            <person name="Yandava C."/>
            <person name="Nusbaum C."/>
            <person name="Birren B."/>
        </authorList>
    </citation>
    <scope>NUCLEOTIDE SEQUENCE [LARGE SCALE GENOMIC DNA]</scope>
    <source>
        <strain evidence="2 3">29_1</strain>
    </source>
</reference>
<keyword evidence="3" id="KW-1185">Reference proteome</keyword>
<dbReference type="Proteomes" id="UP000003157">
    <property type="component" value="Unassembled WGS sequence"/>
</dbReference>
<comment type="caution">
    <text evidence="2">The sequence shown here is derived from an EMBL/GenBank/DDBJ whole genome shotgun (WGS) entry which is preliminary data.</text>
</comment>
<evidence type="ECO:0000259" key="1">
    <source>
        <dbReference type="Pfam" id="PF20097"/>
    </source>
</evidence>
<gene>
    <name evidence="2" type="ORF">HMPREF9488_02025</name>
</gene>
<name>E7GB84_9FIRM</name>
<dbReference type="RefSeq" id="WP_008789125.1">
    <property type="nucleotide sequence ID" value="NZ_AKCB01000001.1"/>
</dbReference>
<evidence type="ECO:0000313" key="3">
    <source>
        <dbReference type="Proteomes" id="UP000003157"/>
    </source>
</evidence>
<proteinExistence type="predicted"/>
<evidence type="ECO:0000313" key="2">
    <source>
        <dbReference type="EMBL" id="EFW04619.1"/>
    </source>
</evidence>
<dbReference type="STRING" id="100884.GCA_000269565_02125"/>
<dbReference type="AlphaFoldDB" id="E7GB84"/>
<dbReference type="InterPro" id="IPR045504">
    <property type="entry name" value="DUF6487"/>
</dbReference>
<organism evidence="2 3">
    <name type="scientific">Coprobacillus cateniformis</name>
    <dbReference type="NCBI Taxonomy" id="100884"/>
    <lineage>
        <taxon>Bacteria</taxon>
        <taxon>Bacillati</taxon>
        <taxon>Bacillota</taxon>
        <taxon>Erysipelotrichia</taxon>
        <taxon>Erysipelotrichales</taxon>
        <taxon>Coprobacillaceae</taxon>
        <taxon>Coprobacillus</taxon>
    </lineage>
</organism>
<dbReference type="EMBL" id="ADKX01000034">
    <property type="protein sequence ID" value="EFW04619.1"/>
    <property type="molecule type" value="Genomic_DNA"/>
</dbReference>
<sequence length="74" mass="8991">MKCPYCKQDLVKGHIQTRGEVLKWLPYDRQISRFELRWKVRDEDIRLGDYKFWHGGDVDAYCCPNCHKIIIDYK</sequence>
<protein>
    <recommendedName>
        <fullName evidence="1">DUF6487 domain-containing protein</fullName>
    </recommendedName>
</protein>
<accession>E7GB84</accession>